<comment type="caution">
    <text evidence="2">The sequence shown here is derived from an EMBL/GenBank/DDBJ whole genome shotgun (WGS) entry which is preliminary data.</text>
</comment>
<sequence length="133" mass="13752">MILSVIAFLVLASAITAMGARGSLKNLCWTIAAISLGTLLLALLMGPVVSLVAISAYGGALASLPPFAHESHTARLWWFIAVLLAEGCLITCFTAGGTDMIALWLMLFGPGALVAAARLATQLRNGSCGAHRD</sequence>
<evidence type="ECO:0000256" key="1">
    <source>
        <dbReference type="SAM" id="Phobius"/>
    </source>
</evidence>
<evidence type="ECO:0000313" key="2">
    <source>
        <dbReference type="EMBL" id="PNE37523.1"/>
    </source>
</evidence>
<keyword evidence="1" id="KW-0812">Transmembrane</keyword>
<keyword evidence="1" id="KW-0472">Membrane</keyword>
<reference evidence="3" key="1">
    <citation type="submission" date="2015-09" db="EMBL/GenBank/DDBJ databases">
        <authorList>
            <person name="Graham D.E."/>
            <person name="Mahan K.M."/>
            <person name="Klingeman D.M."/>
            <person name="Fida T."/>
            <person name="Giannone R.J."/>
            <person name="Hettich R.L."/>
            <person name="Parry R.J."/>
            <person name="Spain J.C."/>
        </authorList>
    </citation>
    <scope>NUCLEOTIDE SEQUENCE [LARGE SCALE GENOMIC DNA]</scope>
    <source>
        <strain evidence="3">JCM 4701</strain>
    </source>
</reference>
<feature type="transmembrane region" description="Helical" evidence="1">
    <location>
        <begin position="102"/>
        <end position="121"/>
    </location>
</feature>
<keyword evidence="3" id="KW-1185">Reference proteome</keyword>
<dbReference type="AlphaFoldDB" id="A0A2N8P911"/>
<dbReference type="Proteomes" id="UP000236047">
    <property type="component" value="Unassembled WGS sequence"/>
</dbReference>
<feature type="transmembrane region" description="Helical" evidence="1">
    <location>
        <begin position="76"/>
        <end position="96"/>
    </location>
</feature>
<dbReference type="EMBL" id="LJSN01000003">
    <property type="protein sequence ID" value="PNE37523.1"/>
    <property type="molecule type" value="Genomic_DNA"/>
</dbReference>
<accession>A0A2N8P911</accession>
<name>A0A2N8P911_STRNR</name>
<feature type="transmembrane region" description="Helical" evidence="1">
    <location>
        <begin position="29"/>
        <end position="55"/>
    </location>
</feature>
<organism evidence="2 3">
    <name type="scientific">Streptomyces noursei</name>
    <name type="common">Streptomyces albulus</name>
    <dbReference type="NCBI Taxonomy" id="1971"/>
    <lineage>
        <taxon>Bacteria</taxon>
        <taxon>Bacillati</taxon>
        <taxon>Actinomycetota</taxon>
        <taxon>Actinomycetes</taxon>
        <taxon>Kitasatosporales</taxon>
        <taxon>Streptomycetaceae</taxon>
        <taxon>Streptomyces</taxon>
    </lineage>
</organism>
<evidence type="ECO:0000313" key="3">
    <source>
        <dbReference type="Proteomes" id="UP000236047"/>
    </source>
</evidence>
<proteinExistence type="predicted"/>
<keyword evidence="1" id="KW-1133">Transmembrane helix</keyword>
<protein>
    <submittedName>
        <fullName evidence="2">Uncharacterized protein</fullName>
    </submittedName>
</protein>
<gene>
    <name evidence="2" type="ORF">AOB60_24835</name>
</gene>